<feature type="region of interest" description="Disordered" evidence="6">
    <location>
        <begin position="528"/>
        <end position="548"/>
    </location>
</feature>
<evidence type="ECO:0000256" key="5">
    <source>
        <dbReference type="ARBA" id="ARBA00023136"/>
    </source>
</evidence>
<dbReference type="OrthoDB" id="440553at2759"/>
<feature type="transmembrane region" description="Helical" evidence="7">
    <location>
        <begin position="231"/>
        <end position="250"/>
    </location>
</feature>
<proteinExistence type="predicted"/>
<evidence type="ECO:0000259" key="8">
    <source>
        <dbReference type="PROSITE" id="PS50850"/>
    </source>
</evidence>
<reference evidence="10" key="2">
    <citation type="submission" date="2012-06" db="EMBL/GenBank/DDBJ databases">
        <title>Comparative genomic analyses of Aspergillus oryzae 3.042 and A. oryzae RIB40 for soy-sauce fermentation.</title>
        <authorList>
            <person name="Zhao G."/>
            <person name="Hou L."/>
            <person name="Wang C."/>
            <person name="Cao X."/>
        </authorList>
    </citation>
    <scope>NUCLEOTIDE SEQUENCE [LARGE SCALE GENOMIC DNA]</scope>
    <source>
        <strain evidence="10">3.042</strain>
    </source>
</reference>
<feature type="transmembrane region" description="Helical" evidence="7">
    <location>
        <begin position="319"/>
        <end position="339"/>
    </location>
</feature>
<gene>
    <name evidence="9" type="ORF">Ao3042_04141</name>
</gene>
<dbReference type="PANTHER" id="PTHR23502:SF51">
    <property type="entry name" value="QUINIDINE RESISTANCE PROTEIN 1-RELATED"/>
    <property type="match status" value="1"/>
</dbReference>
<dbReference type="SUPFAM" id="SSF103473">
    <property type="entry name" value="MFS general substrate transporter"/>
    <property type="match status" value="1"/>
</dbReference>
<keyword evidence="5 7" id="KW-0472">Membrane</keyword>
<evidence type="ECO:0000313" key="10">
    <source>
        <dbReference type="Proteomes" id="UP000002812"/>
    </source>
</evidence>
<evidence type="ECO:0000313" key="9">
    <source>
        <dbReference type="EMBL" id="EIT79421.1"/>
    </source>
</evidence>
<feature type="transmembrane region" description="Helical" evidence="7">
    <location>
        <begin position="142"/>
        <end position="159"/>
    </location>
</feature>
<dbReference type="EMBL" id="AKHY01000127">
    <property type="protein sequence ID" value="EIT79421.1"/>
    <property type="molecule type" value="Genomic_DNA"/>
</dbReference>
<dbReference type="AlphaFoldDB" id="I8IKD7"/>
<dbReference type="Gene3D" id="1.20.1250.20">
    <property type="entry name" value="MFS general substrate transporter like domains"/>
    <property type="match status" value="1"/>
</dbReference>
<keyword evidence="3 7" id="KW-0812">Transmembrane</keyword>
<organism evidence="9 10">
    <name type="scientific">Aspergillus oryzae (strain 3.042)</name>
    <name type="common">Yellow koji mold</name>
    <dbReference type="NCBI Taxonomy" id="1160506"/>
    <lineage>
        <taxon>Eukaryota</taxon>
        <taxon>Fungi</taxon>
        <taxon>Dikarya</taxon>
        <taxon>Ascomycota</taxon>
        <taxon>Pezizomycotina</taxon>
        <taxon>Eurotiomycetes</taxon>
        <taxon>Eurotiomycetidae</taxon>
        <taxon>Eurotiales</taxon>
        <taxon>Aspergillaceae</taxon>
        <taxon>Aspergillus</taxon>
        <taxon>Aspergillus subgen. Circumdati</taxon>
    </lineage>
</organism>
<dbReference type="GO" id="GO:0005886">
    <property type="term" value="C:plasma membrane"/>
    <property type="evidence" value="ECO:0007669"/>
    <property type="project" value="TreeGrafter"/>
</dbReference>
<feature type="transmembrane region" description="Helical" evidence="7">
    <location>
        <begin position="165"/>
        <end position="188"/>
    </location>
</feature>
<feature type="transmembrane region" description="Helical" evidence="7">
    <location>
        <begin position="351"/>
        <end position="375"/>
    </location>
</feature>
<feature type="domain" description="Major facilitator superfamily (MFS) profile" evidence="8">
    <location>
        <begin position="58"/>
        <end position="530"/>
    </location>
</feature>
<dbReference type="GO" id="GO:0022857">
    <property type="term" value="F:transmembrane transporter activity"/>
    <property type="evidence" value="ECO:0007669"/>
    <property type="project" value="InterPro"/>
</dbReference>
<evidence type="ECO:0000256" key="1">
    <source>
        <dbReference type="ARBA" id="ARBA00004141"/>
    </source>
</evidence>
<feature type="region of interest" description="Disordered" evidence="6">
    <location>
        <begin position="1"/>
        <end position="26"/>
    </location>
</feature>
<dbReference type="GO" id="GO:0042908">
    <property type="term" value="P:xenobiotic transport"/>
    <property type="evidence" value="ECO:0007669"/>
    <property type="project" value="UniProtKB-ARBA"/>
</dbReference>
<dbReference type="PROSITE" id="PS00216">
    <property type="entry name" value="SUGAR_TRANSPORT_1"/>
    <property type="match status" value="1"/>
</dbReference>
<dbReference type="InterPro" id="IPR011701">
    <property type="entry name" value="MFS"/>
</dbReference>
<dbReference type="GO" id="GO:0140115">
    <property type="term" value="P:export across plasma membrane"/>
    <property type="evidence" value="ECO:0007669"/>
    <property type="project" value="UniProtKB-ARBA"/>
</dbReference>
<reference evidence="9 10" key="1">
    <citation type="journal article" date="2012" name="Eukaryot. Cell">
        <title>Draft genome sequence of Aspergillus oryzae strain 3.042.</title>
        <authorList>
            <person name="Zhao G."/>
            <person name="Yao Y."/>
            <person name="Qi W."/>
            <person name="Wang C."/>
            <person name="Hou L."/>
            <person name="Zeng B."/>
            <person name="Cao X."/>
        </authorList>
    </citation>
    <scope>NUCLEOTIDE SEQUENCE [LARGE SCALE GENOMIC DNA]</scope>
    <source>
        <strain evidence="9 10">3.042</strain>
    </source>
</reference>
<keyword evidence="4 7" id="KW-1133">Transmembrane helix</keyword>
<dbReference type="InterPro" id="IPR005829">
    <property type="entry name" value="Sugar_transporter_CS"/>
</dbReference>
<dbReference type="FunFam" id="1.20.1720.10:FF:000009">
    <property type="entry name" value="MFS multidrug transporter"/>
    <property type="match status" value="1"/>
</dbReference>
<dbReference type="HOGENOM" id="CLU_008455_8_4_1"/>
<feature type="transmembrane region" description="Helical" evidence="7">
    <location>
        <begin position="441"/>
        <end position="464"/>
    </location>
</feature>
<dbReference type="Pfam" id="PF07690">
    <property type="entry name" value="MFS_1"/>
    <property type="match status" value="1"/>
</dbReference>
<protein>
    <submittedName>
        <fullName evidence="9">Synaptic vesicle transporter SVOP</fullName>
    </submittedName>
</protein>
<feature type="transmembrane region" description="Helical" evidence="7">
    <location>
        <begin position="200"/>
        <end position="225"/>
    </location>
</feature>
<dbReference type="InterPro" id="IPR020846">
    <property type="entry name" value="MFS_dom"/>
</dbReference>
<name>I8IKD7_ASPO3</name>
<feature type="transmembrane region" description="Helical" evidence="7">
    <location>
        <begin position="410"/>
        <end position="429"/>
    </location>
</feature>
<evidence type="ECO:0000256" key="3">
    <source>
        <dbReference type="ARBA" id="ARBA00022692"/>
    </source>
</evidence>
<feature type="transmembrane region" description="Helical" evidence="7">
    <location>
        <begin position="57"/>
        <end position="77"/>
    </location>
</feature>
<dbReference type="PROSITE" id="PS50850">
    <property type="entry name" value="MFS"/>
    <property type="match status" value="1"/>
</dbReference>
<feature type="transmembrane region" description="Helical" evidence="7">
    <location>
        <begin position="503"/>
        <end position="524"/>
    </location>
</feature>
<comment type="subcellular location">
    <subcellularLocation>
        <location evidence="1">Membrane</location>
        <topology evidence="1">Multi-pass membrane protein</topology>
    </subcellularLocation>
</comment>
<sequence>MASACHDAEGLQETISNPGSFEEKAQGKSSGNAVLAHTSTRASDVVYSAFSKAQKRYIVFCTSWAGFFSPVSSQIYYPALNTLANDLHVSGGLINLTLMSYMVRVPFPRLSMNKKTYDKKIFQGLSPMFVGDFADKAGRRPAYIGCFILYIAANIGLALQNNYAALFVLRCLQSAGISTTIALGSGVVSDIATAAERGSYMGFVTAGTLLGPSVGPVIGGLLAQYLGWRAIFWFLTIFAGTFTIQFLLFFPETARKVVGNGSLPPPTWNLSLINWYQTRSRRTEEEQEEATNTTEERNKITFPNPLRTLSIVFQKDTSLILLSNAILFAGFYDVSASIPSIYQDLYNLNDLQIGLCYIPFGLGATLASIISGKILDSNYRRLAKQLNIPLHNSTSRDLKDFPIEKARLQLAFPLLAIGSLTVIAFGWVLHFGVHLAAPTTILFVMGLGLTGAFNTVSTLLVDLYPGNASVATASNNFVRCLLGAGATALIDPMLNAMGRGWCFTFIAFVMLATAPLLGVVVRFGPRWREESPPKTKPKTRYNRPKDIQRKETIPVAEYPVHCSLNPSNSNHIVTSQMQEKAQCEVKLTREGNARDSM</sequence>
<evidence type="ECO:0000256" key="2">
    <source>
        <dbReference type="ARBA" id="ARBA00022448"/>
    </source>
</evidence>
<accession>I8IKD7</accession>
<evidence type="ECO:0000256" key="4">
    <source>
        <dbReference type="ARBA" id="ARBA00022989"/>
    </source>
</evidence>
<evidence type="ECO:0000256" key="7">
    <source>
        <dbReference type="SAM" id="Phobius"/>
    </source>
</evidence>
<evidence type="ECO:0000256" key="6">
    <source>
        <dbReference type="SAM" id="MobiDB-lite"/>
    </source>
</evidence>
<comment type="caution">
    <text evidence="9">The sequence shown here is derived from an EMBL/GenBank/DDBJ whole genome shotgun (WGS) entry which is preliminary data.</text>
</comment>
<dbReference type="InterPro" id="IPR036259">
    <property type="entry name" value="MFS_trans_sf"/>
</dbReference>
<keyword evidence="2" id="KW-0813">Transport</keyword>
<dbReference type="Proteomes" id="UP000002812">
    <property type="component" value="Unassembled WGS sequence"/>
</dbReference>
<dbReference type="PANTHER" id="PTHR23502">
    <property type="entry name" value="MAJOR FACILITATOR SUPERFAMILY"/>
    <property type="match status" value="1"/>
</dbReference>
<dbReference type="CDD" id="cd17323">
    <property type="entry name" value="MFS_Tpo1_MDR_like"/>
    <property type="match status" value="1"/>
</dbReference>